<keyword evidence="3" id="KW-1185">Reference proteome</keyword>
<feature type="compositionally biased region" description="Basic and acidic residues" evidence="1">
    <location>
        <begin position="118"/>
        <end position="142"/>
    </location>
</feature>
<evidence type="ECO:0000313" key="2">
    <source>
        <dbReference type="EMBL" id="TWT82881.1"/>
    </source>
</evidence>
<accession>A0A5C5Z7S5</accession>
<dbReference type="Proteomes" id="UP000315010">
    <property type="component" value="Unassembled WGS sequence"/>
</dbReference>
<feature type="compositionally biased region" description="Acidic residues" evidence="1">
    <location>
        <begin position="105"/>
        <end position="117"/>
    </location>
</feature>
<organism evidence="2 3">
    <name type="scientific">Novipirellula herctigrandis</name>
    <dbReference type="NCBI Taxonomy" id="2527986"/>
    <lineage>
        <taxon>Bacteria</taxon>
        <taxon>Pseudomonadati</taxon>
        <taxon>Planctomycetota</taxon>
        <taxon>Planctomycetia</taxon>
        <taxon>Pirellulales</taxon>
        <taxon>Pirellulaceae</taxon>
        <taxon>Novipirellula</taxon>
    </lineage>
</organism>
<protein>
    <submittedName>
        <fullName evidence="2">Uncharacterized protein</fullName>
    </submittedName>
</protein>
<reference evidence="2 3" key="1">
    <citation type="submission" date="2019-02" db="EMBL/GenBank/DDBJ databases">
        <title>Deep-cultivation of Planctomycetes and their phenomic and genomic characterization uncovers novel biology.</title>
        <authorList>
            <person name="Wiegand S."/>
            <person name="Jogler M."/>
            <person name="Boedeker C."/>
            <person name="Pinto D."/>
            <person name="Vollmers J."/>
            <person name="Rivas-Marin E."/>
            <person name="Kohn T."/>
            <person name="Peeters S.H."/>
            <person name="Heuer A."/>
            <person name="Rast P."/>
            <person name="Oberbeckmann S."/>
            <person name="Bunk B."/>
            <person name="Jeske O."/>
            <person name="Meyerdierks A."/>
            <person name="Storesund J.E."/>
            <person name="Kallscheuer N."/>
            <person name="Luecker S."/>
            <person name="Lage O.M."/>
            <person name="Pohl T."/>
            <person name="Merkel B.J."/>
            <person name="Hornburger P."/>
            <person name="Mueller R.-W."/>
            <person name="Bruemmer F."/>
            <person name="Labrenz M."/>
            <person name="Spormann A.M."/>
            <person name="Op Den Camp H."/>
            <person name="Overmann J."/>
            <person name="Amann R."/>
            <person name="Jetten M.S.M."/>
            <person name="Mascher T."/>
            <person name="Medema M.H."/>
            <person name="Devos D.P."/>
            <person name="Kaster A.-K."/>
            <person name="Ovreas L."/>
            <person name="Rohde M."/>
            <person name="Galperin M.Y."/>
            <person name="Jogler C."/>
        </authorList>
    </citation>
    <scope>NUCLEOTIDE SEQUENCE [LARGE SCALE GENOMIC DNA]</scope>
    <source>
        <strain evidence="2 3">CA13</strain>
    </source>
</reference>
<proteinExistence type="predicted"/>
<dbReference type="RefSeq" id="WP_146399668.1">
    <property type="nucleotide sequence ID" value="NZ_SJPJ01000001.1"/>
</dbReference>
<evidence type="ECO:0000313" key="3">
    <source>
        <dbReference type="Proteomes" id="UP000315010"/>
    </source>
</evidence>
<evidence type="ECO:0000256" key="1">
    <source>
        <dbReference type="SAM" id="MobiDB-lite"/>
    </source>
</evidence>
<sequence>MEASSLSAAHLRRLVLLCIVASLLPVGGCRICADCEDLAYPAYGGAWQRTRRDEGRVGSLFDPAGAKNSPLVSRDMPLEPDEIERAKRKDDDFDSPEDDRSRMEEAEEDSDDAADAEQEQRDDSEFREREQKLRDLDLEDIRVIPGEPEPPTMT</sequence>
<name>A0A5C5Z7S5_9BACT</name>
<dbReference type="EMBL" id="SJPJ01000001">
    <property type="protein sequence ID" value="TWT82881.1"/>
    <property type="molecule type" value="Genomic_DNA"/>
</dbReference>
<dbReference type="OrthoDB" id="268334at2"/>
<comment type="caution">
    <text evidence="2">The sequence shown here is derived from an EMBL/GenBank/DDBJ whole genome shotgun (WGS) entry which is preliminary data.</text>
</comment>
<dbReference type="AlphaFoldDB" id="A0A5C5Z7S5"/>
<gene>
    <name evidence="2" type="ORF">CA13_43440</name>
</gene>
<feature type="region of interest" description="Disordered" evidence="1">
    <location>
        <begin position="57"/>
        <end position="154"/>
    </location>
</feature>